<dbReference type="EMBL" id="BIFS01000002">
    <property type="protein sequence ID" value="GCE22643.1"/>
    <property type="molecule type" value="Genomic_DNA"/>
</dbReference>
<keyword evidence="5" id="KW-0547">Nucleotide-binding</keyword>
<feature type="domain" description="PAC" evidence="13">
    <location>
        <begin position="272"/>
        <end position="324"/>
    </location>
</feature>
<evidence type="ECO:0000256" key="8">
    <source>
        <dbReference type="ARBA" id="ARBA00022989"/>
    </source>
</evidence>
<protein>
    <recommendedName>
        <fullName evidence="13">PAC domain-containing protein</fullName>
    </recommendedName>
</protein>
<dbReference type="Gene3D" id="3.30.450.20">
    <property type="entry name" value="PAS domain"/>
    <property type="match status" value="1"/>
</dbReference>
<evidence type="ECO:0000256" key="9">
    <source>
        <dbReference type="ARBA" id="ARBA00023012"/>
    </source>
</evidence>
<organism evidence="14 15">
    <name type="scientific">Dictyobacter kobayashii</name>
    <dbReference type="NCBI Taxonomy" id="2014872"/>
    <lineage>
        <taxon>Bacteria</taxon>
        <taxon>Bacillati</taxon>
        <taxon>Chloroflexota</taxon>
        <taxon>Ktedonobacteria</taxon>
        <taxon>Ktedonobacterales</taxon>
        <taxon>Dictyobacteraceae</taxon>
        <taxon>Dictyobacter</taxon>
    </lineage>
</organism>
<keyword evidence="3" id="KW-0808">Transferase</keyword>
<sequence length="483" mass="53786">MSAEQHFPGEQEREPSLATSNTSSFPPLGPHAKYKNLWDNPRLRWRSHTFAPAFLPVALQKPEAGYLVALLSQMLVVMLMTLLMRYSAHFRFLEAPTLLVVLLVALGWGVLPGLLATLIGSGWIIYLALPIYIPYSGSYTEDLASVCFYLIVSITICVVASQTQRGRLRAEQLALRLLSSEREAAERANQLEVVYEAMIDGVIIYDSEGHILRMNSAYRHMVALDTNPAHAALTPEQRGTMLRIRDEKGVPLNGPQMPVQRTLSGETFTAERAMDIRVRALDGREVQFNITGSPLYNSVGKLTGGVLIFRDVTERRHLERKTQQALESLLLLAEELVQMPAVASNLSNSRLFASTTVAHRLLEHICLISGCTRIGLMLVNQTTGVVFPLAALGLSADLERNWLDQRQDYPVEQLLQTPVIGPILRAHDVGVLDFTQPQLSHLANPYGISQAVVAPMYIESRLIGFLFLDHGGRHILIQRLSWL</sequence>
<feature type="transmembrane region" description="Helical" evidence="12">
    <location>
        <begin position="143"/>
        <end position="161"/>
    </location>
</feature>
<evidence type="ECO:0000256" key="10">
    <source>
        <dbReference type="ARBA" id="ARBA00023136"/>
    </source>
</evidence>
<dbReference type="SUPFAM" id="SSF55785">
    <property type="entry name" value="PYP-like sensor domain (PAS domain)"/>
    <property type="match status" value="1"/>
</dbReference>
<keyword evidence="7" id="KW-0067">ATP-binding</keyword>
<keyword evidence="8 12" id="KW-1133">Transmembrane helix</keyword>
<evidence type="ECO:0000256" key="3">
    <source>
        <dbReference type="ARBA" id="ARBA00022679"/>
    </source>
</evidence>
<feature type="transmembrane region" description="Helical" evidence="12">
    <location>
        <begin position="64"/>
        <end position="86"/>
    </location>
</feature>
<evidence type="ECO:0000256" key="7">
    <source>
        <dbReference type="ARBA" id="ARBA00022840"/>
    </source>
</evidence>
<evidence type="ECO:0000256" key="12">
    <source>
        <dbReference type="SAM" id="Phobius"/>
    </source>
</evidence>
<accession>A0A402AUD4</accession>
<keyword evidence="10 12" id="KW-0472">Membrane</keyword>
<evidence type="ECO:0000256" key="11">
    <source>
        <dbReference type="SAM" id="MobiDB-lite"/>
    </source>
</evidence>
<dbReference type="Gene3D" id="3.30.450.40">
    <property type="match status" value="1"/>
</dbReference>
<evidence type="ECO:0000256" key="2">
    <source>
        <dbReference type="ARBA" id="ARBA00022553"/>
    </source>
</evidence>
<gene>
    <name evidence="14" type="ORF">KDK_64430</name>
</gene>
<dbReference type="InterPro" id="IPR038318">
    <property type="entry name" value="KdpD_sf"/>
</dbReference>
<keyword evidence="4 12" id="KW-0812">Transmembrane</keyword>
<dbReference type="RefSeq" id="WP_126555704.1">
    <property type="nucleotide sequence ID" value="NZ_BIFS01000002.1"/>
</dbReference>
<keyword evidence="9" id="KW-0902">Two-component regulatory system</keyword>
<feature type="region of interest" description="Disordered" evidence="11">
    <location>
        <begin position="1"/>
        <end position="28"/>
    </location>
</feature>
<dbReference type="Proteomes" id="UP000287188">
    <property type="component" value="Unassembled WGS sequence"/>
</dbReference>
<dbReference type="GO" id="GO:0016020">
    <property type="term" value="C:membrane"/>
    <property type="evidence" value="ECO:0007669"/>
    <property type="project" value="UniProtKB-SubCell"/>
</dbReference>
<keyword evidence="6" id="KW-0418">Kinase</keyword>
<evidence type="ECO:0000256" key="1">
    <source>
        <dbReference type="ARBA" id="ARBA00004141"/>
    </source>
</evidence>
<dbReference type="InterPro" id="IPR000700">
    <property type="entry name" value="PAS-assoc_C"/>
</dbReference>
<dbReference type="InterPro" id="IPR029016">
    <property type="entry name" value="GAF-like_dom_sf"/>
</dbReference>
<feature type="transmembrane region" description="Helical" evidence="12">
    <location>
        <begin position="98"/>
        <end position="131"/>
    </location>
</feature>
<dbReference type="Pfam" id="PF13493">
    <property type="entry name" value="DUF4118"/>
    <property type="match status" value="1"/>
</dbReference>
<keyword evidence="15" id="KW-1185">Reference proteome</keyword>
<name>A0A402AUD4_9CHLR</name>
<evidence type="ECO:0000313" key="15">
    <source>
        <dbReference type="Proteomes" id="UP000287188"/>
    </source>
</evidence>
<dbReference type="Gene3D" id="1.20.120.620">
    <property type="entry name" value="Backbone structure of the membrane domain of e. Coli histidine kinase receptor kdpd"/>
    <property type="match status" value="1"/>
</dbReference>
<dbReference type="SUPFAM" id="SSF55781">
    <property type="entry name" value="GAF domain-like"/>
    <property type="match status" value="1"/>
</dbReference>
<evidence type="ECO:0000313" key="14">
    <source>
        <dbReference type="EMBL" id="GCE22643.1"/>
    </source>
</evidence>
<dbReference type="GO" id="GO:0016301">
    <property type="term" value="F:kinase activity"/>
    <property type="evidence" value="ECO:0007669"/>
    <property type="project" value="UniProtKB-KW"/>
</dbReference>
<dbReference type="GO" id="GO:0005524">
    <property type="term" value="F:ATP binding"/>
    <property type="evidence" value="ECO:0007669"/>
    <property type="project" value="UniProtKB-KW"/>
</dbReference>
<dbReference type="InterPro" id="IPR035965">
    <property type="entry name" value="PAS-like_dom_sf"/>
</dbReference>
<evidence type="ECO:0000256" key="5">
    <source>
        <dbReference type="ARBA" id="ARBA00022741"/>
    </source>
</evidence>
<comment type="subcellular location">
    <subcellularLocation>
        <location evidence="1">Membrane</location>
        <topology evidence="1">Multi-pass membrane protein</topology>
    </subcellularLocation>
</comment>
<dbReference type="PROSITE" id="PS50113">
    <property type="entry name" value="PAC"/>
    <property type="match status" value="1"/>
</dbReference>
<dbReference type="InterPro" id="IPR025201">
    <property type="entry name" value="KdpD_TM"/>
</dbReference>
<evidence type="ECO:0000256" key="6">
    <source>
        <dbReference type="ARBA" id="ARBA00022777"/>
    </source>
</evidence>
<reference evidence="15" key="1">
    <citation type="submission" date="2018-12" db="EMBL/GenBank/DDBJ databases">
        <title>Tengunoibacter tsumagoiensis gen. nov., sp. nov., Dictyobacter kobayashii sp. nov., D. alpinus sp. nov., and D. joshuensis sp. nov. and description of Dictyobacteraceae fam. nov. within the order Ktedonobacterales isolated from Tengu-no-mugimeshi.</title>
        <authorList>
            <person name="Wang C.M."/>
            <person name="Zheng Y."/>
            <person name="Sakai Y."/>
            <person name="Toyoda A."/>
            <person name="Minakuchi Y."/>
            <person name="Abe K."/>
            <person name="Yokota A."/>
            <person name="Yabe S."/>
        </authorList>
    </citation>
    <scope>NUCLEOTIDE SEQUENCE [LARGE SCALE GENOMIC DNA]</scope>
    <source>
        <strain evidence="15">Uno11</strain>
    </source>
</reference>
<evidence type="ECO:0000256" key="4">
    <source>
        <dbReference type="ARBA" id="ARBA00022692"/>
    </source>
</evidence>
<dbReference type="AlphaFoldDB" id="A0A402AUD4"/>
<dbReference type="GO" id="GO:0000160">
    <property type="term" value="P:phosphorelay signal transduction system"/>
    <property type="evidence" value="ECO:0007669"/>
    <property type="project" value="UniProtKB-KW"/>
</dbReference>
<comment type="caution">
    <text evidence="14">The sequence shown here is derived from an EMBL/GenBank/DDBJ whole genome shotgun (WGS) entry which is preliminary data.</text>
</comment>
<evidence type="ECO:0000259" key="13">
    <source>
        <dbReference type="PROSITE" id="PS50113"/>
    </source>
</evidence>
<keyword evidence="2" id="KW-0597">Phosphoprotein</keyword>
<dbReference type="OrthoDB" id="567946at2"/>
<proteinExistence type="predicted"/>